<dbReference type="CDD" id="cd08638">
    <property type="entry name" value="DNA_pol_A_theta"/>
    <property type="match status" value="1"/>
</dbReference>
<sequence>MNLSNFHEMAARKYEKHLSIFGRKVLKALIQQNIKDDILNNRNHFNRSSTRPHSYTESSNENNVVEFINYNSSNECANLQNRDDSTITNTVSIETPSIPKSNELVKCVDEDGSPQIAHPNMTLNSCNNDIVPVPPVSSLLKTADDEVLIQDSKYSDHAEEVPWDDMFDTELLLDINNTENDTYENYRKASKPCETEFPESVNNNNDKEGGTKISKKRVKKYPVVSEDGLPKKIKKVSEVSKAIKPNFRKQKYSKTVKKWLNDVDPANPVDDTEVPKDANENAVTEKINSLEITATKITEGSKIKKSVQAQLTNKNGIMKYCKPKNVNELNNDDKRTSIIETSTTEEKSVKSKFIPPIKSQIPVKELTYEIATFKNEPSYECLDLFEYCDEEIAVGGSLLDPDNPPNNFTELQKMIGYVAEFTIATECGLQKTAWYLALLHNCWQRLRQALLDQGLWKVFVDIEMRVLPIISEMERVGVCVNMEKLRVMERLLSERMRAAELACHRAAGRVFQLTSAPQVRAVLYDELQLDSHCNLNIRETICKGAKSTSETMLRSLMNKHPLPKLILEYRHLHKAHSTFILGIAQCVRDGVVTPVWEQNAAATGRIACNTPNLQAVPKTPFSLTLFPEDGAGHEEEALKLRSVYESRAGWRLLAADFRQVECRVLALAAGDTALLAALRSPDLFTMLAATWLGKEEAEVSDEERDRTKHVVYASMYGAGPNKLADVLGLGYERALEVAAGFNRAFPSLKRFGREVVARCERDGTLRTPCGRARHFRDIASPHAASRASAERKAINFVIQGSAADVCKMAMVSSVCALAGRSPALRARLLLQIHDELVWEVRQEHLHQAAAVIQRAMEDCGWLCGLPAPLPVTMQCGLNWGEMEEFIPQKE</sequence>
<dbReference type="EMBL" id="KQ460044">
    <property type="protein sequence ID" value="KPJ18303.1"/>
    <property type="molecule type" value="Genomic_DNA"/>
</dbReference>
<dbReference type="Proteomes" id="UP000053240">
    <property type="component" value="Unassembled WGS sequence"/>
</dbReference>
<proteinExistence type="predicted"/>
<protein>
    <submittedName>
        <fullName evidence="4">DNA polymerase nu</fullName>
    </submittedName>
</protein>
<dbReference type="InterPro" id="IPR001098">
    <property type="entry name" value="DNA-dir_DNA_pol_A_palm_dom"/>
</dbReference>
<dbReference type="AlphaFoldDB" id="A0A0N1PH49"/>
<evidence type="ECO:0000256" key="2">
    <source>
        <dbReference type="SAM" id="MobiDB-lite"/>
    </source>
</evidence>
<dbReference type="Gene3D" id="3.30.70.370">
    <property type="match status" value="1"/>
</dbReference>
<accession>A0A0N1PH49</accession>
<evidence type="ECO:0000259" key="3">
    <source>
        <dbReference type="SMART" id="SM00482"/>
    </source>
</evidence>
<dbReference type="InterPro" id="IPR002298">
    <property type="entry name" value="DNA_polymerase_A"/>
</dbReference>
<organism evidence="4 5">
    <name type="scientific">Papilio machaon</name>
    <name type="common">Old World swallowtail butterfly</name>
    <dbReference type="NCBI Taxonomy" id="76193"/>
    <lineage>
        <taxon>Eukaryota</taxon>
        <taxon>Metazoa</taxon>
        <taxon>Ecdysozoa</taxon>
        <taxon>Arthropoda</taxon>
        <taxon>Hexapoda</taxon>
        <taxon>Insecta</taxon>
        <taxon>Pterygota</taxon>
        <taxon>Neoptera</taxon>
        <taxon>Endopterygota</taxon>
        <taxon>Lepidoptera</taxon>
        <taxon>Glossata</taxon>
        <taxon>Ditrysia</taxon>
        <taxon>Papilionoidea</taxon>
        <taxon>Papilionidae</taxon>
        <taxon>Papilioninae</taxon>
        <taxon>Papilio</taxon>
    </lineage>
</organism>
<feature type="domain" description="DNA-directed DNA polymerase family A palm" evidence="3">
    <location>
        <begin position="637"/>
        <end position="844"/>
    </location>
</feature>
<dbReference type="GO" id="GO:0006261">
    <property type="term" value="P:DNA-templated DNA replication"/>
    <property type="evidence" value="ECO:0007669"/>
    <property type="project" value="InterPro"/>
</dbReference>
<evidence type="ECO:0000313" key="4">
    <source>
        <dbReference type="EMBL" id="KPJ18303.1"/>
    </source>
</evidence>
<dbReference type="GO" id="GO:0006302">
    <property type="term" value="P:double-strand break repair"/>
    <property type="evidence" value="ECO:0007669"/>
    <property type="project" value="TreeGrafter"/>
</dbReference>
<reference evidence="4 5" key="1">
    <citation type="journal article" date="2015" name="Nat. Commun.">
        <title>Outbred genome sequencing and CRISPR/Cas9 gene editing in butterflies.</title>
        <authorList>
            <person name="Li X."/>
            <person name="Fan D."/>
            <person name="Zhang W."/>
            <person name="Liu G."/>
            <person name="Zhang L."/>
            <person name="Zhao L."/>
            <person name="Fang X."/>
            <person name="Chen L."/>
            <person name="Dong Y."/>
            <person name="Chen Y."/>
            <person name="Ding Y."/>
            <person name="Zhao R."/>
            <person name="Feng M."/>
            <person name="Zhu Y."/>
            <person name="Feng Y."/>
            <person name="Jiang X."/>
            <person name="Zhu D."/>
            <person name="Xiang H."/>
            <person name="Feng X."/>
            <person name="Li S."/>
            <person name="Wang J."/>
            <person name="Zhang G."/>
            <person name="Kronforst M.R."/>
            <person name="Wang W."/>
        </authorList>
    </citation>
    <scope>NUCLEOTIDE SEQUENCE [LARGE SCALE GENOMIC DNA]</scope>
    <source>
        <strain evidence="4">Ya'a_city_454_Pm</strain>
        <tissue evidence="4">Whole body</tissue>
    </source>
</reference>
<dbReference type="Gene3D" id="1.10.150.20">
    <property type="entry name" value="5' to 3' exonuclease, C-terminal subdomain"/>
    <property type="match status" value="1"/>
</dbReference>
<name>A0A0N1PH49_PAPMA</name>
<gene>
    <name evidence="4" type="ORF">RR48_04749</name>
</gene>
<dbReference type="PANTHER" id="PTHR10133:SF27">
    <property type="entry name" value="DNA POLYMERASE NU"/>
    <property type="match status" value="1"/>
</dbReference>
<dbReference type="PRINTS" id="PR00868">
    <property type="entry name" value="DNAPOLI"/>
</dbReference>
<feature type="region of interest" description="Disordered" evidence="2">
    <location>
        <begin position="195"/>
        <end position="214"/>
    </location>
</feature>
<dbReference type="GO" id="GO:0003677">
    <property type="term" value="F:DNA binding"/>
    <property type="evidence" value="ECO:0007669"/>
    <property type="project" value="InterPro"/>
</dbReference>
<dbReference type="SUPFAM" id="SSF56672">
    <property type="entry name" value="DNA/RNA polymerases"/>
    <property type="match status" value="1"/>
</dbReference>
<dbReference type="InParanoid" id="A0A0N1PH49"/>
<dbReference type="InterPro" id="IPR043502">
    <property type="entry name" value="DNA/RNA_pol_sf"/>
</dbReference>
<dbReference type="GO" id="GO:0003887">
    <property type="term" value="F:DNA-directed DNA polymerase activity"/>
    <property type="evidence" value="ECO:0007669"/>
    <property type="project" value="InterPro"/>
</dbReference>
<dbReference type="Pfam" id="PF00476">
    <property type="entry name" value="DNA_pol_A"/>
    <property type="match status" value="1"/>
</dbReference>
<dbReference type="Gene3D" id="1.20.1060.10">
    <property type="entry name" value="Taq DNA Polymerase, Chain T, domain 4"/>
    <property type="match status" value="1"/>
</dbReference>
<dbReference type="SMART" id="SM00482">
    <property type="entry name" value="POLAc"/>
    <property type="match status" value="1"/>
</dbReference>
<evidence type="ECO:0000313" key="5">
    <source>
        <dbReference type="Proteomes" id="UP000053240"/>
    </source>
</evidence>
<keyword evidence="5" id="KW-1185">Reference proteome</keyword>
<dbReference type="STRING" id="76193.A0A0N1PH49"/>
<keyword evidence="1" id="KW-0235">DNA replication</keyword>
<evidence type="ECO:0000256" key="1">
    <source>
        <dbReference type="ARBA" id="ARBA00022705"/>
    </source>
</evidence>
<dbReference type="PANTHER" id="PTHR10133">
    <property type="entry name" value="DNA POLYMERASE I"/>
    <property type="match status" value="1"/>
</dbReference>